<keyword evidence="7 9" id="KW-1133">Transmembrane helix</keyword>
<feature type="transmembrane region" description="Helical" evidence="9">
    <location>
        <begin position="239"/>
        <end position="258"/>
    </location>
</feature>
<keyword evidence="12" id="KW-1185">Reference proteome</keyword>
<keyword evidence="5 9" id="KW-0812">Transmembrane</keyword>
<evidence type="ECO:0000259" key="10">
    <source>
        <dbReference type="PROSITE" id="PS50850"/>
    </source>
</evidence>
<dbReference type="InterPro" id="IPR020846">
    <property type="entry name" value="MFS_dom"/>
</dbReference>
<dbReference type="AlphaFoldDB" id="A0A7W3IP42"/>
<gene>
    <name evidence="11" type="ORF">FHX74_000249</name>
</gene>
<evidence type="ECO:0000256" key="1">
    <source>
        <dbReference type="ARBA" id="ARBA00004651"/>
    </source>
</evidence>
<dbReference type="Pfam" id="PF00083">
    <property type="entry name" value="Sugar_tr"/>
    <property type="match status" value="1"/>
</dbReference>
<dbReference type="PANTHER" id="PTHR43528">
    <property type="entry name" value="ALPHA-KETOGLUTARATE PERMEASE"/>
    <property type="match status" value="1"/>
</dbReference>
<evidence type="ECO:0000256" key="9">
    <source>
        <dbReference type="SAM" id="Phobius"/>
    </source>
</evidence>
<keyword evidence="6" id="KW-0769">Symport</keyword>
<dbReference type="GO" id="GO:0005886">
    <property type="term" value="C:plasma membrane"/>
    <property type="evidence" value="ECO:0007669"/>
    <property type="project" value="UniProtKB-SubCell"/>
</dbReference>
<feature type="transmembrane region" description="Helical" evidence="9">
    <location>
        <begin position="189"/>
        <end position="208"/>
    </location>
</feature>
<evidence type="ECO:0000256" key="6">
    <source>
        <dbReference type="ARBA" id="ARBA00022847"/>
    </source>
</evidence>
<feature type="transmembrane region" description="Helical" evidence="9">
    <location>
        <begin position="88"/>
        <end position="104"/>
    </location>
</feature>
<feature type="transmembrane region" description="Helical" evidence="9">
    <location>
        <begin position="278"/>
        <end position="297"/>
    </location>
</feature>
<feature type="domain" description="Major facilitator superfamily (MFS) profile" evidence="10">
    <location>
        <begin position="17"/>
        <end position="424"/>
    </location>
</feature>
<dbReference type="RefSeq" id="WP_182558277.1">
    <property type="nucleotide sequence ID" value="NZ_JACGWT010000001.1"/>
</dbReference>
<comment type="caution">
    <text evidence="11">The sequence shown here is derived from an EMBL/GenBank/DDBJ whole genome shotgun (WGS) entry which is preliminary data.</text>
</comment>
<dbReference type="Pfam" id="PF07690">
    <property type="entry name" value="MFS_1"/>
    <property type="match status" value="1"/>
</dbReference>
<protein>
    <submittedName>
        <fullName evidence="11">MHS family alpha-ketoglutarate permease-like MFS transporter</fullName>
    </submittedName>
</protein>
<organism evidence="11 12">
    <name type="scientific">Microlunatus kandeliicorticis</name>
    <dbReference type="NCBI Taxonomy" id="1759536"/>
    <lineage>
        <taxon>Bacteria</taxon>
        <taxon>Bacillati</taxon>
        <taxon>Actinomycetota</taxon>
        <taxon>Actinomycetes</taxon>
        <taxon>Propionibacteriales</taxon>
        <taxon>Propionibacteriaceae</taxon>
        <taxon>Microlunatus</taxon>
    </lineage>
</organism>
<feature type="transmembrane region" description="Helical" evidence="9">
    <location>
        <begin position="158"/>
        <end position="183"/>
    </location>
</feature>
<dbReference type="InterPro" id="IPR005828">
    <property type="entry name" value="MFS_sugar_transport-like"/>
</dbReference>
<keyword evidence="4" id="KW-1003">Cell membrane</keyword>
<dbReference type="Gene3D" id="1.20.1250.20">
    <property type="entry name" value="MFS general substrate transporter like domains"/>
    <property type="match status" value="2"/>
</dbReference>
<evidence type="ECO:0000313" key="12">
    <source>
        <dbReference type="Proteomes" id="UP000523079"/>
    </source>
</evidence>
<dbReference type="GO" id="GO:0015293">
    <property type="term" value="F:symporter activity"/>
    <property type="evidence" value="ECO:0007669"/>
    <property type="project" value="UniProtKB-KW"/>
</dbReference>
<dbReference type="InterPro" id="IPR036259">
    <property type="entry name" value="MFS_trans_sf"/>
</dbReference>
<feature type="transmembrane region" description="Helical" evidence="9">
    <location>
        <begin position="110"/>
        <end position="127"/>
    </location>
</feature>
<keyword evidence="8 9" id="KW-0472">Membrane</keyword>
<proteinExistence type="inferred from homology"/>
<dbReference type="PANTHER" id="PTHR43528:SF1">
    <property type="entry name" value="ALPHA-KETOGLUTARATE PERMEASE"/>
    <property type="match status" value="1"/>
</dbReference>
<feature type="transmembrane region" description="Helical" evidence="9">
    <location>
        <begin position="400"/>
        <end position="420"/>
    </location>
</feature>
<dbReference type="SUPFAM" id="SSF103473">
    <property type="entry name" value="MFS general substrate transporter"/>
    <property type="match status" value="1"/>
</dbReference>
<evidence type="ECO:0000256" key="2">
    <source>
        <dbReference type="ARBA" id="ARBA00008240"/>
    </source>
</evidence>
<dbReference type="InterPro" id="IPR005829">
    <property type="entry name" value="Sugar_transporter_CS"/>
</dbReference>
<dbReference type="InterPro" id="IPR011701">
    <property type="entry name" value="MFS"/>
</dbReference>
<feature type="transmembrane region" description="Helical" evidence="9">
    <location>
        <begin position="334"/>
        <end position="358"/>
    </location>
</feature>
<reference evidence="11 12" key="1">
    <citation type="submission" date="2020-07" db="EMBL/GenBank/DDBJ databases">
        <title>Sequencing the genomes of 1000 actinobacteria strains.</title>
        <authorList>
            <person name="Klenk H.-P."/>
        </authorList>
    </citation>
    <scope>NUCLEOTIDE SEQUENCE [LARGE SCALE GENOMIC DNA]</scope>
    <source>
        <strain evidence="11 12">DSM 100723</strain>
    </source>
</reference>
<evidence type="ECO:0000313" key="11">
    <source>
        <dbReference type="EMBL" id="MBA8792655.1"/>
    </source>
</evidence>
<evidence type="ECO:0000256" key="5">
    <source>
        <dbReference type="ARBA" id="ARBA00022692"/>
    </source>
</evidence>
<comment type="similarity">
    <text evidence="2">Belongs to the major facilitator superfamily. Metabolite:H+ Symporter (MHS) family (TC 2.A.1.6) family.</text>
</comment>
<keyword evidence="3" id="KW-0813">Transport</keyword>
<evidence type="ECO:0000256" key="7">
    <source>
        <dbReference type="ARBA" id="ARBA00022989"/>
    </source>
</evidence>
<dbReference type="EMBL" id="JACGWT010000001">
    <property type="protein sequence ID" value="MBA8792655.1"/>
    <property type="molecule type" value="Genomic_DNA"/>
</dbReference>
<sequence length="439" mass="46984">MSTAAGTRTAPVSQRRTFVATGIGNALEWYDWGIYASYAKFIATHHFNPDNPTSAVLNTLAVFAVGFVARPFGGLLLGWVADRKGRKFSLMLSVLVASFGGLLIAVTPGYATLGVGASLILVVARLLQGLAHGGELPAAQTYLTEQAPRERRGLWSSWIYFSGTIGNMAGLAVGALLAVVLSTAQLDDFGWRIPFLIGALLGLYALYLRRGLDESTVFTADVAQEKAARRPMAREIGRHWKRALQVIGMTMGATVIYYTWAINAPSYAQTTLKIDSGAALTAGLVGNLVFLVFLPLWGRLSDRIGRKPCMAIALFGSAALALPMNALLRDSAWQLALTMSIMLAVVAAFSAVGPAVFAEIFPTHIRAAGFGIPYSIAIALFGGTAPYLQAYLADRYQSTTVFPIYAVVLLVISGLVVLTLPETRAVDLHEEQPVAARRA</sequence>
<dbReference type="PROSITE" id="PS50850">
    <property type="entry name" value="MFS"/>
    <property type="match status" value="1"/>
</dbReference>
<feature type="transmembrane region" description="Helical" evidence="9">
    <location>
        <begin position="370"/>
        <end position="388"/>
    </location>
</feature>
<feature type="transmembrane region" description="Helical" evidence="9">
    <location>
        <begin position="309"/>
        <end position="328"/>
    </location>
</feature>
<feature type="transmembrane region" description="Helical" evidence="9">
    <location>
        <begin position="60"/>
        <end position="81"/>
    </location>
</feature>
<dbReference type="InterPro" id="IPR051084">
    <property type="entry name" value="H+-coupled_symporters"/>
</dbReference>
<evidence type="ECO:0000256" key="4">
    <source>
        <dbReference type="ARBA" id="ARBA00022475"/>
    </source>
</evidence>
<evidence type="ECO:0000256" key="8">
    <source>
        <dbReference type="ARBA" id="ARBA00023136"/>
    </source>
</evidence>
<evidence type="ECO:0000256" key="3">
    <source>
        <dbReference type="ARBA" id="ARBA00022448"/>
    </source>
</evidence>
<dbReference type="Proteomes" id="UP000523079">
    <property type="component" value="Unassembled WGS sequence"/>
</dbReference>
<dbReference type="PROSITE" id="PS00217">
    <property type="entry name" value="SUGAR_TRANSPORT_2"/>
    <property type="match status" value="1"/>
</dbReference>
<comment type="subcellular location">
    <subcellularLocation>
        <location evidence="1">Cell membrane</location>
        <topology evidence="1">Multi-pass membrane protein</topology>
    </subcellularLocation>
</comment>
<accession>A0A7W3IP42</accession>
<name>A0A7W3IP42_9ACTN</name>